<dbReference type="RefSeq" id="WP_386739877.1">
    <property type="nucleotide sequence ID" value="NZ_JBHSMG010000002.1"/>
</dbReference>
<name>A0ABW0NP08_9MICO</name>
<feature type="domain" description="SGNH hydrolase-type esterase" evidence="1">
    <location>
        <begin position="72"/>
        <end position="240"/>
    </location>
</feature>
<dbReference type="CDD" id="cd01836">
    <property type="entry name" value="FeeA_FeeB_like"/>
    <property type="match status" value="1"/>
</dbReference>
<dbReference type="InterPro" id="IPR036514">
    <property type="entry name" value="SGNH_hydro_sf"/>
</dbReference>
<comment type="caution">
    <text evidence="2">The sequence shown here is derived from an EMBL/GenBank/DDBJ whole genome shotgun (WGS) entry which is preliminary data.</text>
</comment>
<dbReference type="InterPro" id="IPR013830">
    <property type="entry name" value="SGNH_hydro"/>
</dbReference>
<dbReference type="PANTHER" id="PTHR30383:SF5">
    <property type="entry name" value="SGNH HYDROLASE-TYPE ESTERASE DOMAIN-CONTAINING PROTEIN"/>
    <property type="match status" value="1"/>
</dbReference>
<keyword evidence="2" id="KW-0378">Hydrolase</keyword>
<protein>
    <submittedName>
        <fullName evidence="2">SGNH/GDSL hydrolase family protein</fullName>
    </submittedName>
</protein>
<dbReference type="Proteomes" id="UP001596039">
    <property type="component" value="Unassembled WGS sequence"/>
</dbReference>
<dbReference type="EMBL" id="JBHSMG010000002">
    <property type="protein sequence ID" value="MFC5502176.1"/>
    <property type="molecule type" value="Genomic_DNA"/>
</dbReference>
<dbReference type="Gene3D" id="3.40.50.1110">
    <property type="entry name" value="SGNH hydrolase"/>
    <property type="match status" value="1"/>
</dbReference>
<dbReference type="PANTHER" id="PTHR30383">
    <property type="entry name" value="THIOESTERASE 1/PROTEASE 1/LYSOPHOSPHOLIPASE L1"/>
    <property type="match status" value="1"/>
</dbReference>
<proteinExistence type="predicted"/>
<keyword evidence="3" id="KW-1185">Reference proteome</keyword>
<gene>
    <name evidence="2" type="ORF">ACFPJ4_07985</name>
</gene>
<evidence type="ECO:0000259" key="1">
    <source>
        <dbReference type="Pfam" id="PF13472"/>
    </source>
</evidence>
<evidence type="ECO:0000313" key="3">
    <source>
        <dbReference type="Proteomes" id="UP001596039"/>
    </source>
</evidence>
<dbReference type="InterPro" id="IPR051532">
    <property type="entry name" value="Ester_Hydrolysis_Enzymes"/>
</dbReference>
<organism evidence="2 3">
    <name type="scientific">Lysinimonas soli</name>
    <dbReference type="NCBI Taxonomy" id="1074233"/>
    <lineage>
        <taxon>Bacteria</taxon>
        <taxon>Bacillati</taxon>
        <taxon>Actinomycetota</taxon>
        <taxon>Actinomycetes</taxon>
        <taxon>Micrococcales</taxon>
        <taxon>Microbacteriaceae</taxon>
        <taxon>Lysinimonas</taxon>
    </lineage>
</organism>
<dbReference type="SUPFAM" id="SSF52266">
    <property type="entry name" value="SGNH hydrolase"/>
    <property type="match status" value="1"/>
</dbReference>
<reference evidence="3" key="1">
    <citation type="journal article" date="2019" name="Int. J. Syst. Evol. Microbiol.">
        <title>The Global Catalogue of Microorganisms (GCM) 10K type strain sequencing project: providing services to taxonomists for standard genome sequencing and annotation.</title>
        <authorList>
            <consortium name="The Broad Institute Genomics Platform"/>
            <consortium name="The Broad Institute Genome Sequencing Center for Infectious Disease"/>
            <person name="Wu L."/>
            <person name="Ma J."/>
        </authorList>
    </citation>
    <scope>NUCLEOTIDE SEQUENCE [LARGE SCALE GENOMIC DNA]</scope>
    <source>
        <strain evidence="3">CGMCC 4.6997</strain>
    </source>
</reference>
<sequence>MSRVPALLLAPIVLRQAARLRASVPQLPEARGAHDGLVGARGRAGAGAGADAAVGVGSGVGAGVGHPLRVLVVGDSTAVGTGVTTLDDAIPGRLARLLSDRGAVAWRAVGRSGATAREVLEGFADAAVAAHFDLGVVLVGWNDAMRLRPASEFARALGALLDRLHAGSPEARLIVVAPPGFGRFAALPNPVRWVLGRHANGLTRRAGRVAREHGAATASGFDGRSVASDGFHPDAAGYQALAEGIVAAFRARP</sequence>
<evidence type="ECO:0000313" key="2">
    <source>
        <dbReference type="EMBL" id="MFC5502176.1"/>
    </source>
</evidence>
<accession>A0ABW0NP08</accession>
<dbReference type="GO" id="GO:0016787">
    <property type="term" value="F:hydrolase activity"/>
    <property type="evidence" value="ECO:0007669"/>
    <property type="project" value="UniProtKB-KW"/>
</dbReference>
<dbReference type="Pfam" id="PF13472">
    <property type="entry name" value="Lipase_GDSL_2"/>
    <property type="match status" value="1"/>
</dbReference>